<dbReference type="GO" id="GO:0006915">
    <property type="term" value="P:apoptotic process"/>
    <property type="evidence" value="ECO:0007669"/>
    <property type="project" value="UniProtKB-KW"/>
</dbReference>
<dbReference type="SUPFAM" id="SSF56112">
    <property type="entry name" value="Protein kinase-like (PK-like)"/>
    <property type="match status" value="1"/>
</dbReference>
<dbReference type="CDD" id="cd14119">
    <property type="entry name" value="STKc_LKB1"/>
    <property type="match status" value="1"/>
</dbReference>
<evidence type="ECO:0000256" key="5">
    <source>
        <dbReference type="ARBA" id="ARBA00009985"/>
    </source>
</evidence>
<keyword evidence="8 25" id="KW-0723">Serine/threonine-protein kinase</keyword>
<evidence type="ECO:0000256" key="15">
    <source>
        <dbReference type="ARBA" id="ARBA00022777"/>
    </source>
</evidence>
<comment type="similarity">
    <text evidence="5">Belongs to the protein kinase superfamily. CAMK Ser/Thr protein kinase family. LKB1 subfamily.</text>
</comment>
<keyword evidence="11" id="KW-0053">Apoptosis</keyword>
<comment type="cofactor">
    <cofactor evidence="1">
        <name>Mn(2+)</name>
        <dbReference type="ChEBI" id="CHEBI:29035"/>
    </cofactor>
</comment>
<evidence type="ECO:0000313" key="28">
    <source>
        <dbReference type="EMBL" id="KAK3919277.1"/>
    </source>
</evidence>
<keyword evidence="14" id="KW-0227">DNA damage</keyword>
<gene>
    <name evidence="28" type="ORF">KUF71_008426</name>
</gene>
<evidence type="ECO:0000256" key="8">
    <source>
        <dbReference type="ARBA" id="ARBA00022527"/>
    </source>
</evidence>
<evidence type="ECO:0000256" key="19">
    <source>
        <dbReference type="ARBA" id="ARBA00023242"/>
    </source>
</evidence>
<proteinExistence type="inferred from homology"/>
<evidence type="ECO:0000256" key="21">
    <source>
        <dbReference type="ARBA" id="ARBA00047899"/>
    </source>
</evidence>
<dbReference type="Pfam" id="PF00069">
    <property type="entry name" value="Pkinase"/>
    <property type="match status" value="1"/>
</dbReference>
<evidence type="ECO:0000256" key="16">
    <source>
        <dbReference type="ARBA" id="ARBA00022840"/>
    </source>
</evidence>
<dbReference type="SMART" id="SM00220">
    <property type="entry name" value="S_TKc"/>
    <property type="match status" value="1"/>
</dbReference>
<dbReference type="PANTHER" id="PTHR24346:SF94">
    <property type="entry name" value="NON-SPECIFIC SERINE_THREONINE PROTEIN KINASE"/>
    <property type="match status" value="1"/>
</dbReference>
<evidence type="ECO:0000256" key="20">
    <source>
        <dbReference type="ARBA" id="ARBA00023306"/>
    </source>
</evidence>
<dbReference type="GO" id="GO:0005524">
    <property type="term" value="F:ATP binding"/>
    <property type="evidence" value="ECO:0007669"/>
    <property type="project" value="UniProtKB-UniRule"/>
</dbReference>
<dbReference type="GO" id="GO:0030010">
    <property type="term" value="P:establishment of cell polarity"/>
    <property type="evidence" value="ECO:0007669"/>
    <property type="project" value="InterPro"/>
</dbReference>
<keyword evidence="29" id="KW-1185">Reference proteome</keyword>
<feature type="region of interest" description="Disordered" evidence="26">
    <location>
        <begin position="406"/>
        <end position="452"/>
    </location>
</feature>
<dbReference type="GO" id="GO:0004674">
    <property type="term" value="F:protein serine/threonine kinase activity"/>
    <property type="evidence" value="ECO:0007669"/>
    <property type="project" value="UniProtKB-KW"/>
</dbReference>
<dbReference type="InterPro" id="IPR039154">
    <property type="entry name" value="LKB1_c"/>
</dbReference>
<dbReference type="GO" id="GO:0006974">
    <property type="term" value="P:DNA damage response"/>
    <property type="evidence" value="ECO:0007669"/>
    <property type="project" value="UniProtKB-KW"/>
</dbReference>
<dbReference type="FunFam" id="3.30.200.20:FF:000235">
    <property type="entry name" value="serine/threonine-protein kinase STK11"/>
    <property type="match status" value="1"/>
</dbReference>
<feature type="binding site" evidence="24">
    <location>
        <position position="101"/>
    </location>
    <ligand>
        <name>ATP</name>
        <dbReference type="ChEBI" id="CHEBI:30616"/>
    </ligand>
</feature>
<dbReference type="PANTHER" id="PTHR24346">
    <property type="entry name" value="MAP/MICROTUBULE AFFINITY-REGULATING KINASE"/>
    <property type="match status" value="1"/>
</dbReference>
<keyword evidence="17" id="KW-0460">Magnesium</keyword>
<protein>
    <recommendedName>
        <fullName evidence="23">Serine/threonine-protein kinase STK11</fullName>
        <ecNumber evidence="6">2.7.11.1</ecNumber>
    </recommendedName>
</protein>
<evidence type="ECO:0000256" key="22">
    <source>
        <dbReference type="ARBA" id="ARBA00048679"/>
    </source>
</evidence>
<keyword evidence="7" id="KW-0963">Cytoplasm</keyword>
<evidence type="ECO:0000313" key="29">
    <source>
        <dbReference type="Proteomes" id="UP001219518"/>
    </source>
</evidence>
<keyword evidence="13 24" id="KW-0547">Nucleotide-binding</keyword>
<dbReference type="EC" id="2.7.11.1" evidence="6"/>
<dbReference type="GO" id="GO:0005634">
    <property type="term" value="C:nucleus"/>
    <property type="evidence" value="ECO:0007669"/>
    <property type="project" value="UniProtKB-SubCell"/>
</dbReference>
<dbReference type="PROSITE" id="PS50011">
    <property type="entry name" value="PROTEIN_KINASE_DOM"/>
    <property type="match status" value="1"/>
</dbReference>
<evidence type="ECO:0000256" key="10">
    <source>
        <dbReference type="ARBA" id="ARBA00022679"/>
    </source>
</evidence>
<evidence type="ECO:0000256" key="25">
    <source>
        <dbReference type="RuleBase" id="RU000304"/>
    </source>
</evidence>
<feature type="region of interest" description="Disordered" evidence="26">
    <location>
        <begin position="1"/>
        <end position="27"/>
    </location>
</feature>
<evidence type="ECO:0000256" key="23">
    <source>
        <dbReference type="ARBA" id="ARBA00068788"/>
    </source>
</evidence>
<evidence type="ECO:0000256" key="4">
    <source>
        <dbReference type="ARBA" id="ARBA00004496"/>
    </source>
</evidence>
<evidence type="ECO:0000256" key="14">
    <source>
        <dbReference type="ARBA" id="ARBA00022763"/>
    </source>
</evidence>
<dbReference type="Gene3D" id="1.10.510.10">
    <property type="entry name" value="Transferase(Phosphotransferase) domain 1"/>
    <property type="match status" value="1"/>
</dbReference>
<comment type="catalytic activity">
    <reaction evidence="22">
        <text>L-seryl-[protein] + ATP = O-phospho-L-seryl-[protein] + ADP + H(+)</text>
        <dbReference type="Rhea" id="RHEA:17989"/>
        <dbReference type="Rhea" id="RHEA-COMP:9863"/>
        <dbReference type="Rhea" id="RHEA-COMP:11604"/>
        <dbReference type="ChEBI" id="CHEBI:15378"/>
        <dbReference type="ChEBI" id="CHEBI:29999"/>
        <dbReference type="ChEBI" id="CHEBI:30616"/>
        <dbReference type="ChEBI" id="CHEBI:83421"/>
        <dbReference type="ChEBI" id="CHEBI:456216"/>
        <dbReference type="EC" id="2.7.11.1"/>
    </reaction>
</comment>
<evidence type="ECO:0000256" key="17">
    <source>
        <dbReference type="ARBA" id="ARBA00022842"/>
    </source>
</evidence>
<feature type="domain" description="Protein kinase" evidence="27">
    <location>
        <begin position="72"/>
        <end position="332"/>
    </location>
</feature>
<evidence type="ECO:0000256" key="18">
    <source>
        <dbReference type="ARBA" id="ARBA00023211"/>
    </source>
</evidence>
<dbReference type="GO" id="GO:0005737">
    <property type="term" value="C:cytoplasm"/>
    <property type="evidence" value="ECO:0007669"/>
    <property type="project" value="UniProtKB-SubCell"/>
</dbReference>
<name>A0AAE1HDD2_9NEOP</name>
<evidence type="ECO:0000256" key="2">
    <source>
        <dbReference type="ARBA" id="ARBA00001946"/>
    </source>
</evidence>
<keyword evidence="19" id="KW-0539">Nucleus</keyword>
<evidence type="ECO:0000256" key="6">
    <source>
        <dbReference type="ARBA" id="ARBA00012513"/>
    </source>
</evidence>
<dbReference type="GO" id="GO:0001558">
    <property type="term" value="P:regulation of cell growth"/>
    <property type="evidence" value="ECO:0007669"/>
    <property type="project" value="InterPro"/>
</dbReference>
<keyword evidence="15 28" id="KW-0418">Kinase</keyword>
<dbReference type="GO" id="GO:0035556">
    <property type="term" value="P:intracellular signal transduction"/>
    <property type="evidence" value="ECO:0007669"/>
    <property type="project" value="TreeGrafter"/>
</dbReference>
<evidence type="ECO:0000256" key="9">
    <source>
        <dbReference type="ARBA" id="ARBA00022553"/>
    </source>
</evidence>
<evidence type="ECO:0000256" key="3">
    <source>
        <dbReference type="ARBA" id="ARBA00004123"/>
    </source>
</evidence>
<evidence type="ECO:0000256" key="11">
    <source>
        <dbReference type="ARBA" id="ARBA00022703"/>
    </source>
</evidence>
<dbReference type="PROSITE" id="PS00108">
    <property type="entry name" value="PROTEIN_KINASE_ST"/>
    <property type="match status" value="1"/>
</dbReference>
<keyword evidence="16 24" id="KW-0067">ATP-binding</keyword>
<keyword evidence="9" id="KW-0597">Phosphoprotein</keyword>
<dbReference type="FunFam" id="1.10.510.10:FF:000245">
    <property type="entry name" value="serine/threonine-protein kinase STK11"/>
    <property type="match status" value="1"/>
</dbReference>
<evidence type="ECO:0000256" key="13">
    <source>
        <dbReference type="ARBA" id="ARBA00022741"/>
    </source>
</evidence>
<dbReference type="InterPro" id="IPR008271">
    <property type="entry name" value="Ser/Thr_kinase_AS"/>
</dbReference>
<keyword evidence="12" id="KW-0479">Metal-binding</keyword>
<reference evidence="28" key="1">
    <citation type="submission" date="2021-07" db="EMBL/GenBank/DDBJ databases">
        <authorList>
            <person name="Catto M.A."/>
            <person name="Jacobson A."/>
            <person name="Kennedy G."/>
            <person name="Labadie P."/>
            <person name="Hunt B.G."/>
            <person name="Srinivasan R."/>
        </authorList>
    </citation>
    <scope>NUCLEOTIDE SEQUENCE</scope>
    <source>
        <strain evidence="28">PL_HMW_Pooled</strain>
        <tissue evidence="28">Head</tissue>
    </source>
</reference>
<feature type="compositionally biased region" description="Acidic residues" evidence="26">
    <location>
        <begin position="15"/>
        <end position="24"/>
    </location>
</feature>
<evidence type="ECO:0000256" key="7">
    <source>
        <dbReference type="ARBA" id="ARBA00022490"/>
    </source>
</evidence>
<dbReference type="Proteomes" id="UP001219518">
    <property type="component" value="Unassembled WGS sequence"/>
</dbReference>
<dbReference type="InterPro" id="IPR011009">
    <property type="entry name" value="Kinase-like_dom_sf"/>
</dbReference>
<dbReference type="InterPro" id="IPR000719">
    <property type="entry name" value="Prot_kinase_dom"/>
</dbReference>
<dbReference type="GO" id="GO:0030295">
    <property type="term" value="F:protein kinase activator activity"/>
    <property type="evidence" value="ECO:0007669"/>
    <property type="project" value="InterPro"/>
</dbReference>
<evidence type="ECO:0000256" key="12">
    <source>
        <dbReference type="ARBA" id="ARBA00022723"/>
    </source>
</evidence>
<accession>A0AAE1HDD2</accession>
<comment type="catalytic activity">
    <reaction evidence="21">
        <text>L-threonyl-[protein] + ATP = O-phospho-L-threonyl-[protein] + ADP + H(+)</text>
        <dbReference type="Rhea" id="RHEA:46608"/>
        <dbReference type="Rhea" id="RHEA-COMP:11060"/>
        <dbReference type="Rhea" id="RHEA-COMP:11605"/>
        <dbReference type="ChEBI" id="CHEBI:15378"/>
        <dbReference type="ChEBI" id="CHEBI:30013"/>
        <dbReference type="ChEBI" id="CHEBI:30616"/>
        <dbReference type="ChEBI" id="CHEBI:61977"/>
        <dbReference type="ChEBI" id="CHEBI:456216"/>
        <dbReference type="EC" id="2.7.11.1"/>
    </reaction>
</comment>
<dbReference type="PROSITE" id="PS00107">
    <property type="entry name" value="PROTEIN_KINASE_ATP"/>
    <property type="match status" value="1"/>
</dbReference>
<organism evidence="28 29">
    <name type="scientific">Frankliniella fusca</name>
    <dbReference type="NCBI Taxonomy" id="407009"/>
    <lineage>
        <taxon>Eukaryota</taxon>
        <taxon>Metazoa</taxon>
        <taxon>Ecdysozoa</taxon>
        <taxon>Arthropoda</taxon>
        <taxon>Hexapoda</taxon>
        <taxon>Insecta</taxon>
        <taxon>Pterygota</taxon>
        <taxon>Neoptera</taxon>
        <taxon>Paraneoptera</taxon>
        <taxon>Thysanoptera</taxon>
        <taxon>Terebrantia</taxon>
        <taxon>Thripoidea</taxon>
        <taxon>Thripidae</taxon>
        <taxon>Frankliniella</taxon>
    </lineage>
</organism>
<sequence>MGSERTEEPILITYSDEEALDEEEGGSRNFDDLEPVSWINDEDTDVPFFHRVDSDQIIYEAKKKRCKMIGKYVMGDLLGEGSYGKVKEVLDSETLCRRAVKILKKRKLRRIPNGEQNVQREITLLKKLCHRNVIGLLDVLVNDEKEKMYLVMEFCVGGLQDMLESTPQKRFPFWQAHGYFCQLMDGLQYLHSQRIIHKDIKPGNLLLTLSGILKISDLGVAEALDFFAEDDTCFTGQGSPAFQPPEIANGHEKFLGFKVDIWSSGVTLYNITTGLYPFEGDNIFRLFENIGKGEYTIPDEIENPLRDLLHGMLQKDPIKRFTLQQIRQHPWFLRKPPQTLEEVPVPPLRGDELHNMTVLPYLMDYHYAEDPASVQPQYYTEHERNAWAEGQNPQCYGSEWQEPVSNMLSKEGSPKKYPDELNYGSPDRHQTEESGESTSDSSKRKSKRKTTSCISVKKFPPCKQS</sequence>
<evidence type="ECO:0000259" key="27">
    <source>
        <dbReference type="PROSITE" id="PS50011"/>
    </source>
</evidence>
<reference evidence="28" key="2">
    <citation type="journal article" date="2023" name="BMC Genomics">
        <title>Pest status, molecular evolution, and epigenetic factors derived from the genome assembly of Frankliniella fusca, a thysanopteran phytovirus vector.</title>
        <authorList>
            <person name="Catto M.A."/>
            <person name="Labadie P.E."/>
            <person name="Jacobson A.L."/>
            <person name="Kennedy G.G."/>
            <person name="Srinivasan R."/>
            <person name="Hunt B.G."/>
        </authorList>
    </citation>
    <scope>NUCLEOTIDE SEQUENCE</scope>
    <source>
        <strain evidence="28">PL_HMW_Pooled</strain>
    </source>
</reference>
<keyword evidence="20" id="KW-0131">Cell cycle</keyword>
<comment type="subcellular location">
    <subcellularLocation>
        <location evidence="4">Cytoplasm</location>
    </subcellularLocation>
    <subcellularLocation>
        <location evidence="3">Nucleus</location>
    </subcellularLocation>
</comment>
<dbReference type="GO" id="GO:0046872">
    <property type="term" value="F:metal ion binding"/>
    <property type="evidence" value="ECO:0007669"/>
    <property type="project" value="UniProtKB-KW"/>
</dbReference>
<comment type="cofactor">
    <cofactor evidence="2">
        <name>Mg(2+)</name>
        <dbReference type="ChEBI" id="CHEBI:18420"/>
    </cofactor>
</comment>
<dbReference type="AlphaFoldDB" id="A0AAE1HDD2"/>
<dbReference type="InterPro" id="IPR017441">
    <property type="entry name" value="Protein_kinase_ATP_BS"/>
</dbReference>
<evidence type="ECO:0000256" key="24">
    <source>
        <dbReference type="PROSITE-ProRule" id="PRU10141"/>
    </source>
</evidence>
<keyword evidence="18" id="KW-0464">Manganese</keyword>
<dbReference type="EMBL" id="JAHWGI010000975">
    <property type="protein sequence ID" value="KAK3919277.1"/>
    <property type="molecule type" value="Genomic_DNA"/>
</dbReference>
<evidence type="ECO:0000256" key="26">
    <source>
        <dbReference type="SAM" id="MobiDB-lite"/>
    </source>
</evidence>
<keyword evidence="10" id="KW-0808">Transferase</keyword>
<dbReference type="GO" id="GO:0042593">
    <property type="term" value="P:glucose homeostasis"/>
    <property type="evidence" value="ECO:0007669"/>
    <property type="project" value="InterPro"/>
</dbReference>
<evidence type="ECO:0000256" key="1">
    <source>
        <dbReference type="ARBA" id="ARBA00001936"/>
    </source>
</evidence>
<dbReference type="Gene3D" id="3.30.200.20">
    <property type="entry name" value="Phosphorylase Kinase, domain 1"/>
    <property type="match status" value="1"/>
</dbReference>
<comment type="caution">
    <text evidence="28">The sequence shown here is derived from an EMBL/GenBank/DDBJ whole genome shotgun (WGS) entry which is preliminary data.</text>
</comment>